<feature type="transmembrane region" description="Helical" evidence="2">
    <location>
        <begin position="103"/>
        <end position="127"/>
    </location>
</feature>
<dbReference type="AlphaFoldDB" id="A0A498PMD5"/>
<dbReference type="PANTHER" id="PTHR36435">
    <property type="entry name" value="SLR1288 PROTEIN"/>
    <property type="match status" value="1"/>
</dbReference>
<feature type="domain" description="CAAX prenyl protease 2/Lysostaphin resistance protein A-like" evidence="3">
    <location>
        <begin position="148"/>
        <end position="237"/>
    </location>
</feature>
<keyword evidence="2" id="KW-1133">Transmembrane helix</keyword>
<feature type="transmembrane region" description="Helical" evidence="2">
    <location>
        <begin position="60"/>
        <end position="82"/>
    </location>
</feature>
<feature type="region of interest" description="Disordered" evidence="1">
    <location>
        <begin position="1"/>
        <end position="22"/>
    </location>
</feature>
<evidence type="ECO:0000256" key="1">
    <source>
        <dbReference type="SAM" id="MobiDB-lite"/>
    </source>
</evidence>
<dbReference type="EMBL" id="UPHP01000001">
    <property type="protein sequence ID" value="VBA31539.1"/>
    <property type="molecule type" value="Genomic_DNA"/>
</dbReference>
<sequence length="253" mass="26145">MDTEHADEPAAPGPSANPTPVSDCAPAHRWGLGAFLLVGLVYLLTSAAFVGALADRGRLSAGMLALAVGAPTVVAAGLAVLMTKLRGNGPRADLQLHWSWQGVRLGLTFGLGGLLVTVPASMIYASLVGPGVKSAVATVFTGVQASWPWAIAVFALVAFVGPLCEEIIFRGLLWGAVDRRWGQWAALVVTTVVFALAHLEFTRAPLLVVVAIPIALARLYSGGLLASIVAHQVTNLLPGIILMLGVAGVIPLP</sequence>
<gene>
    <name evidence="4" type="ORF">LAUMK136_00086</name>
</gene>
<dbReference type="PANTHER" id="PTHR36435:SF1">
    <property type="entry name" value="CAAX AMINO TERMINAL PROTEASE FAMILY PROTEIN"/>
    <property type="match status" value="1"/>
</dbReference>
<keyword evidence="2" id="KW-0812">Transmembrane</keyword>
<evidence type="ECO:0000259" key="3">
    <source>
        <dbReference type="Pfam" id="PF02517"/>
    </source>
</evidence>
<reference evidence="4 5" key="1">
    <citation type="submission" date="2018-09" db="EMBL/GenBank/DDBJ databases">
        <authorList>
            <person name="Tagini F."/>
        </authorList>
    </citation>
    <scope>NUCLEOTIDE SEQUENCE [LARGE SCALE GENOMIC DNA]</scope>
    <source>
        <strain evidence="4 5">MK136</strain>
    </source>
</reference>
<evidence type="ECO:0000313" key="5">
    <source>
        <dbReference type="Proteomes" id="UP000273307"/>
    </source>
</evidence>
<protein>
    <recommendedName>
        <fullName evidence="3">CAAX prenyl protease 2/Lysostaphin resistance protein A-like domain-containing protein</fullName>
    </recommendedName>
</protein>
<proteinExistence type="predicted"/>
<dbReference type="InterPro" id="IPR003675">
    <property type="entry name" value="Rce1/LyrA-like_dom"/>
</dbReference>
<dbReference type="InterPro" id="IPR052710">
    <property type="entry name" value="CAAX_protease"/>
</dbReference>
<feature type="transmembrane region" description="Helical" evidence="2">
    <location>
        <begin position="181"/>
        <end position="198"/>
    </location>
</feature>
<feature type="transmembrane region" description="Helical" evidence="2">
    <location>
        <begin position="32"/>
        <end position="54"/>
    </location>
</feature>
<feature type="transmembrane region" description="Helical" evidence="2">
    <location>
        <begin position="147"/>
        <end position="169"/>
    </location>
</feature>
<dbReference type="OrthoDB" id="8453431at2"/>
<accession>A0A498PMD5</accession>
<dbReference type="Proteomes" id="UP000273307">
    <property type="component" value="Unassembled WGS sequence"/>
</dbReference>
<name>A0A498PMD5_9MYCO</name>
<dbReference type="GO" id="GO:0080120">
    <property type="term" value="P:CAAX-box protein maturation"/>
    <property type="evidence" value="ECO:0007669"/>
    <property type="project" value="UniProtKB-ARBA"/>
</dbReference>
<dbReference type="GO" id="GO:0004175">
    <property type="term" value="F:endopeptidase activity"/>
    <property type="evidence" value="ECO:0007669"/>
    <property type="project" value="UniProtKB-ARBA"/>
</dbReference>
<keyword evidence="2" id="KW-0472">Membrane</keyword>
<dbReference type="Pfam" id="PF02517">
    <property type="entry name" value="Rce1-like"/>
    <property type="match status" value="1"/>
</dbReference>
<feature type="transmembrane region" description="Helical" evidence="2">
    <location>
        <begin position="233"/>
        <end position="252"/>
    </location>
</feature>
<keyword evidence="5" id="KW-1185">Reference proteome</keyword>
<feature type="transmembrane region" description="Helical" evidence="2">
    <location>
        <begin position="204"/>
        <end position="221"/>
    </location>
</feature>
<evidence type="ECO:0000313" key="4">
    <source>
        <dbReference type="EMBL" id="VBA31539.1"/>
    </source>
</evidence>
<evidence type="ECO:0000256" key="2">
    <source>
        <dbReference type="SAM" id="Phobius"/>
    </source>
</evidence>
<organism evidence="4 5">
    <name type="scientific">Mycobacterium attenuatum</name>
    <dbReference type="NCBI Taxonomy" id="2341086"/>
    <lineage>
        <taxon>Bacteria</taxon>
        <taxon>Bacillati</taxon>
        <taxon>Actinomycetota</taxon>
        <taxon>Actinomycetes</taxon>
        <taxon>Mycobacteriales</taxon>
        <taxon>Mycobacteriaceae</taxon>
        <taxon>Mycobacterium</taxon>
    </lineage>
</organism>